<dbReference type="PANTHER" id="PTHR33383">
    <property type="entry name" value="MEMBRANE PROTEIN INSERTION EFFICIENCY FACTOR-RELATED"/>
    <property type="match status" value="1"/>
</dbReference>
<evidence type="ECO:0000313" key="2">
    <source>
        <dbReference type="Proteomes" id="UP000252733"/>
    </source>
</evidence>
<dbReference type="Proteomes" id="UP000252733">
    <property type="component" value="Unassembled WGS sequence"/>
</dbReference>
<dbReference type="SMART" id="SM01234">
    <property type="entry name" value="Haemolytic"/>
    <property type="match status" value="1"/>
</dbReference>
<organism evidence="1 2">
    <name type="scientific">Marinilabilia salmonicolor</name>
    <dbReference type="NCBI Taxonomy" id="989"/>
    <lineage>
        <taxon>Bacteria</taxon>
        <taxon>Pseudomonadati</taxon>
        <taxon>Bacteroidota</taxon>
        <taxon>Bacteroidia</taxon>
        <taxon>Marinilabiliales</taxon>
        <taxon>Marinilabiliaceae</taxon>
        <taxon>Marinilabilia</taxon>
    </lineage>
</organism>
<dbReference type="RefSeq" id="WP_106153110.1">
    <property type="nucleotide sequence ID" value="NZ_PVTS01000008.1"/>
</dbReference>
<dbReference type="EMBL" id="QPIZ01000006">
    <property type="protein sequence ID" value="RCW37460.1"/>
    <property type="molecule type" value="Genomic_DNA"/>
</dbReference>
<keyword evidence="2" id="KW-1185">Reference proteome</keyword>
<sequence length="168" mass="19688">MQRKSISKWFLFLAFFPIFTGVYAQDISTLQHDLMRINNSEQEDLEQIHQSENRKRSFLITKEDPFIDKINPIKLTFGGLLYFYQTSLSKHFSADCLYEPSCSNFSKDVISHYGLIKGVFLTADRLSRCNRIAQTSLHPLTINPETRHSSDSWSKYQFKTCNHSEHFH</sequence>
<dbReference type="STRING" id="1168289.GCA_000259075_03911"/>
<evidence type="ECO:0000313" key="1">
    <source>
        <dbReference type="EMBL" id="RCW37460.1"/>
    </source>
</evidence>
<dbReference type="AlphaFoldDB" id="A0A2T0XLA3"/>
<proteinExistence type="predicted"/>
<reference evidence="1 2" key="1">
    <citation type="submission" date="2018-07" db="EMBL/GenBank/DDBJ databases">
        <title>Freshwater and sediment microbial communities from various areas in North America, analyzing microbe dynamics in response to fracking.</title>
        <authorList>
            <person name="Lamendella R."/>
        </authorList>
    </citation>
    <scope>NUCLEOTIDE SEQUENCE [LARGE SCALE GENOMIC DNA]</scope>
    <source>
        <strain evidence="1 2">160A</strain>
    </source>
</reference>
<name>A0A2T0XLA3_9BACT</name>
<dbReference type="InterPro" id="IPR002696">
    <property type="entry name" value="Membr_insert_effic_factor_YidD"/>
</dbReference>
<dbReference type="Pfam" id="PF01809">
    <property type="entry name" value="YidD"/>
    <property type="match status" value="1"/>
</dbReference>
<comment type="caution">
    <text evidence="1">The sequence shown here is derived from an EMBL/GenBank/DDBJ whole genome shotgun (WGS) entry which is preliminary data.</text>
</comment>
<accession>A0A2T0XLA3</accession>
<gene>
    <name evidence="1" type="ORF">DFO77_106154</name>
</gene>
<dbReference type="OrthoDB" id="955654at2"/>
<dbReference type="NCBIfam" id="TIGR00278">
    <property type="entry name" value="membrane protein insertion efficiency factor YidD"/>
    <property type="match status" value="1"/>
</dbReference>
<dbReference type="PANTHER" id="PTHR33383:SF1">
    <property type="entry name" value="MEMBRANE PROTEIN INSERTION EFFICIENCY FACTOR-RELATED"/>
    <property type="match status" value="1"/>
</dbReference>
<protein>
    <submittedName>
        <fullName evidence="1">Putative component of membrane protein insertase Oxa1/YidC/SpoIIIJ protein YidD</fullName>
    </submittedName>
</protein>